<proteinExistence type="predicted"/>
<protein>
    <submittedName>
        <fullName evidence="1">Uncharacterized protein</fullName>
    </submittedName>
</protein>
<accession>A0ABD3QKB1</accession>
<dbReference type="AlphaFoldDB" id="A0ABD3QKB1"/>
<gene>
    <name evidence="1" type="ORF">HJC23_001684</name>
</gene>
<name>A0ABD3QKB1_9STRA</name>
<evidence type="ECO:0000313" key="1">
    <source>
        <dbReference type="EMBL" id="KAL3800847.1"/>
    </source>
</evidence>
<organism evidence="1 2">
    <name type="scientific">Cyclotella cryptica</name>
    <dbReference type="NCBI Taxonomy" id="29204"/>
    <lineage>
        <taxon>Eukaryota</taxon>
        <taxon>Sar</taxon>
        <taxon>Stramenopiles</taxon>
        <taxon>Ochrophyta</taxon>
        <taxon>Bacillariophyta</taxon>
        <taxon>Coscinodiscophyceae</taxon>
        <taxon>Thalassiosirophycidae</taxon>
        <taxon>Stephanodiscales</taxon>
        <taxon>Stephanodiscaceae</taxon>
        <taxon>Cyclotella</taxon>
    </lineage>
</organism>
<sequence>MTVCIMIDSSPNSNMGKRRLDTLNLACRGSKRGKVFSYYPSVANHRHHSIETLEHQTIEPSTSISSIPTAADYANLVFLSSDDEEEEAVVDEPLIENSATGYRKHTKRRHVSFGSYVPLIHHLHDIPLASEMTLQEKSALWLNSEEIEEMKASANTAIHKMRNLVVSSHRCAERTTFRALMMQLEKDTDSSIRGLEHRVFRRKVPRQVLVDEVLECQKHIQGLAKFGHAISVEDRSTLLANVSFKRSHLAVSMALTAAKNDALEVNYL</sequence>
<dbReference type="Proteomes" id="UP001516023">
    <property type="component" value="Unassembled WGS sequence"/>
</dbReference>
<reference evidence="1 2" key="1">
    <citation type="journal article" date="2020" name="G3 (Bethesda)">
        <title>Improved Reference Genome for Cyclotella cryptica CCMP332, a Model for Cell Wall Morphogenesis, Salinity Adaptation, and Lipid Production in Diatoms (Bacillariophyta).</title>
        <authorList>
            <person name="Roberts W.R."/>
            <person name="Downey K.M."/>
            <person name="Ruck E.C."/>
            <person name="Traller J.C."/>
            <person name="Alverson A.J."/>
        </authorList>
    </citation>
    <scope>NUCLEOTIDE SEQUENCE [LARGE SCALE GENOMIC DNA]</scope>
    <source>
        <strain evidence="1 2">CCMP332</strain>
    </source>
</reference>
<comment type="caution">
    <text evidence="1">The sequence shown here is derived from an EMBL/GenBank/DDBJ whole genome shotgun (WGS) entry which is preliminary data.</text>
</comment>
<keyword evidence="2" id="KW-1185">Reference proteome</keyword>
<dbReference type="EMBL" id="JABMIG020000030">
    <property type="protein sequence ID" value="KAL3800847.1"/>
    <property type="molecule type" value="Genomic_DNA"/>
</dbReference>
<evidence type="ECO:0000313" key="2">
    <source>
        <dbReference type="Proteomes" id="UP001516023"/>
    </source>
</evidence>